<evidence type="ECO:0000313" key="2">
    <source>
        <dbReference type="EMBL" id="GCE77309.1"/>
    </source>
</evidence>
<dbReference type="InterPro" id="IPR009200">
    <property type="entry name" value="DUF1269_membrane"/>
</dbReference>
<keyword evidence="1" id="KW-0812">Transmembrane</keyword>
<dbReference type="AlphaFoldDB" id="A0A402DT41"/>
<evidence type="ECO:0000313" key="3">
    <source>
        <dbReference type="Proteomes" id="UP000289954"/>
    </source>
</evidence>
<feature type="transmembrane region" description="Helical" evidence="1">
    <location>
        <begin position="65"/>
        <end position="88"/>
    </location>
</feature>
<gene>
    <name evidence="2" type="ORF">CBZ_23650</name>
</gene>
<dbReference type="RefSeq" id="WP_130781913.1">
    <property type="nucleotide sequence ID" value="NZ_BIMR01000195.1"/>
</dbReference>
<keyword evidence="3" id="KW-1185">Reference proteome</keyword>
<dbReference type="Proteomes" id="UP000289954">
    <property type="component" value="Unassembled WGS sequence"/>
</dbReference>
<keyword evidence="1" id="KW-1133">Transmembrane helix</keyword>
<accession>A0A402DT41</accession>
<keyword evidence="1" id="KW-0472">Membrane</keyword>
<comment type="caution">
    <text evidence="2">The sequence shown here is derived from an EMBL/GenBank/DDBJ whole genome shotgun (WGS) entry which is preliminary data.</text>
</comment>
<dbReference type="Pfam" id="PF06897">
    <property type="entry name" value="DUF1269"/>
    <property type="match status" value="1"/>
</dbReference>
<name>A0A402DT41_9CELL</name>
<proteinExistence type="predicted"/>
<protein>
    <submittedName>
        <fullName evidence="2">Membrane protein</fullName>
    </submittedName>
</protein>
<evidence type="ECO:0000256" key="1">
    <source>
        <dbReference type="SAM" id="Phobius"/>
    </source>
</evidence>
<sequence length="162" mass="17139">MTTFTAWKFDSPEGARRAETALKGAQSDGLVKILDHAIVEWPEGASKPDLHHSNEDKWRGTGWGAFWGLLFGGIFFVPLLGAAAGAAIGGISKAVSAVGIDDAQLETIRQQITPGTSLLCAVTTDGDVDRLGERFHGFGTHSTLVATNLTDAERSALLETFG</sequence>
<reference evidence="2 3" key="1">
    <citation type="submission" date="2019-01" db="EMBL/GenBank/DDBJ databases">
        <title>Draft genome sequence of Cellulomonas takizawaensis strain TKZ-21.</title>
        <authorList>
            <person name="Yamamura H."/>
            <person name="Hayashi T."/>
            <person name="Hamada M."/>
            <person name="Serisawa Y."/>
            <person name="Matsuyama K."/>
            <person name="Nakagawa Y."/>
            <person name="Otoguro M."/>
            <person name="Yanagida F."/>
            <person name="Hayakawa M."/>
        </authorList>
    </citation>
    <scope>NUCLEOTIDE SEQUENCE [LARGE SCALE GENOMIC DNA]</scope>
    <source>
        <strain evidence="2 3">NBRC12680</strain>
    </source>
</reference>
<dbReference type="OrthoDB" id="5244321at2"/>
<dbReference type="EMBL" id="BIMR01000195">
    <property type="protein sequence ID" value="GCE77309.1"/>
    <property type="molecule type" value="Genomic_DNA"/>
</dbReference>
<organism evidence="2 3">
    <name type="scientific">Cellulomonas biazotea</name>
    <dbReference type="NCBI Taxonomy" id="1709"/>
    <lineage>
        <taxon>Bacteria</taxon>
        <taxon>Bacillati</taxon>
        <taxon>Actinomycetota</taxon>
        <taxon>Actinomycetes</taxon>
        <taxon>Micrococcales</taxon>
        <taxon>Cellulomonadaceae</taxon>
        <taxon>Cellulomonas</taxon>
    </lineage>
</organism>